<evidence type="ECO:0000256" key="2">
    <source>
        <dbReference type="ARBA" id="ARBA00010617"/>
    </source>
</evidence>
<feature type="transmembrane region" description="Helical" evidence="9">
    <location>
        <begin position="314"/>
        <end position="336"/>
    </location>
</feature>
<feature type="binding site" description="axial binding residue" evidence="7">
    <location>
        <position position="469"/>
    </location>
    <ligand>
        <name>heme</name>
        <dbReference type="ChEBI" id="CHEBI:30413"/>
    </ligand>
    <ligandPart>
        <name>Fe</name>
        <dbReference type="ChEBI" id="CHEBI:18248"/>
    </ligandPart>
</feature>
<dbReference type="InterPro" id="IPR050121">
    <property type="entry name" value="Cytochrome_P450_monoxygenase"/>
</dbReference>
<keyword evidence="4 8" id="KW-0560">Oxidoreductase</keyword>
<dbReference type="InterPro" id="IPR001128">
    <property type="entry name" value="Cyt_P450"/>
</dbReference>
<keyword evidence="3 7" id="KW-0479">Metal-binding</keyword>
<dbReference type="GO" id="GO:0005506">
    <property type="term" value="F:iron ion binding"/>
    <property type="evidence" value="ECO:0007669"/>
    <property type="project" value="InterPro"/>
</dbReference>
<dbReference type="EMBL" id="KZ613469">
    <property type="protein sequence ID" value="PMD25992.1"/>
    <property type="molecule type" value="Genomic_DNA"/>
</dbReference>
<dbReference type="PRINTS" id="PR00465">
    <property type="entry name" value="EP450IV"/>
</dbReference>
<gene>
    <name evidence="10" type="ORF">NA56DRAFT_391083</name>
</gene>
<evidence type="ECO:0000256" key="1">
    <source>
        <dbReference type="ARBA" id="ARBA00001971"/>
    </source>
</evidence>
<dbReference type="AlphaFoldDB" id="A0A2J6QIB1"/>
<evidence type="ECO:0000313" key="11">
    <source>
        <dbReference type="Proteomes" id="UP000235672"/>
    </source>
</evidence>
<keyword evidence="9" id="KW-0812">Transmembrane</keyword>
<evidence type="ECO:0000256" key="7">
    <source>
        <dbReference type="PIRSR" id="PIRSR602403-1"/>
    </source>
</evidence>
<feature type="transmembrane region" description="Helical" evidence="9">
    <location>
        <begin position="20"/>
        <end position="39"/>
    </location>
</feature>
<comment type="cofactor">
    <cofactor evidence="1 7">
        <name>heme</name>
        <dbReference type="ChEBI" id="CHEBI:30413"/>
    </cofactor>
</comment>
<dbReference type="OrthoDB" id="3945418at2759"/>
<organism evidence="10 11">
    <name type="scientific">Hyaloscypha hepaticicola</name>
    <dbReference type="NCBI Taxonomy" id="2082293"/>
    <lineage>
        <taxon>Eukaryota</taxon>
        <taxon>Fungi</taxon>
        <taxon>Dikarya</taxon>
        <taxon>Ascomycota</taxon>
        <taxon>Pezizomycotina</taxon>
        <taxon>Leotiomycetes</taxon>
        <taxon>Helotiales</taxon>
        <taxon>Hyaloscyphaceae</taxon>
        <taxon>Hyaloscypha</taxon>
    </lineage>
</organism>
<dbReference type="Pfam" id="PF00067">
    <property type="entry name" value="p450"/>
    <property type="match status" value="1"/>
</dbReference>
<dbReference type="CDD" id="cd11062">
    <property type="entry name" value="CYP58-like"/>
    <property type="match status" value="1"/>
</dbReference>
<accession>A0A2J6QIB1</accession>
<evidence type="ECO:0000256" key="9">
    <source>
        <dbReference type="SAM" id="Phobius"/>
    </source>
</evidence>
<keyword evidence="9" id="KW-0472">Membrane</keyword>
<dbReference type="STRING" id="1745343.A0A2J6QIB1"/>
<protein>
    <submittedName>
        <fullName evidence="10">Putative P450 monooxygenase</fullName>
    </submittedName>
</protein>
<dbReference type="GO" id="GO:0004497">
    <property type="term" value="F:monooxygenase activity"/>
    <property type="evidence" value="ECO:0007669"/>
    <property type="project" value="UniProtKB-KW"/>
</dbReference>
<dbReference type="SUPFAM" id="SSF48264">
    <property type="entry name" value="Cytochrome P450"/>
    <property type="match status" value="1"/>
</dbReference>
<keyword evidence="5 7" id="KW-0408">Iron</keyword>
<proteinExistence type="inferred from homology"/>
<evidence type="ECO:0000256" key="8">
    <source>
        <dbReference type="RuleBase" id="RU000461"/>
    </source>
</evidence>
<evidence type="ECO:0000256" key="6">
    <source>
        <dbReference type="ARBA" id="ARBA00023033"/>
    </source>
</evidence>
<dbReference type="PROSITE" id="PS00086">
    <property type="entry name" value="CYTOCHROME_P450"/>
    <property type="match status" value="1"/>
</dbReference>
<keyword evidence="6 8" id="KW-0503">Monooxygenase</keyword>
<dbReference type="PRINTS" id="PR00385">
    <property type="entry name" value="P450"/>
</dbReference>
<dbReference type="InterPro" id="IPR036396">
    <property type="entry name" value="Cyt_P450_sf"/>
</dbReference>
<name>A0A2J6QIB1_9HELO</name>
<comment type="similarity">
    <text evidence="2 8">Belongs to the cytochrome P450 family.</text>
</comment>
<evidence type="ECO:0000256" key="4">
    <source>
        <dbReference type="ARBA" id="ARBA00023002"/>
    </source>
</evidence>
<evidence type="ECO:0000256" key="5">
    <source>
        <dbReference type="ARBA" id="ARBA00023004"/>
    </source>
</evidence>
<dbReference type="GO" id="GO:0016705">
    <property type="term" value="F:oxidoreductase activity, acting on paired donors, with incorporation or reduction of molecular oxygen"/>
    <property type="evidence" value="ECO:0007669"/>
    <property type="project" value="InterPro"/>
</dbReference>
<sequence length="540" mass="60910">MGLLQLLDLESISLSRLAGILSGLYLLYIVGVGIYRLYFSPYAKFPGPKLAGLTYGYMFYYDALGVKGQYIYKIQQLHEEYHSTIIRISPHELHVNDPDFYDVLFTGAPSKRDKPPTWSHAFGGQDSMFGTIKHESHRLRRSAVAPFFSSASMRKIEPLIQDKISLLISVFRRYQSTGEILHIRPAFSALTSDVITEYCFGISENYIEAKDFNAMVLDTTDKLTDNMHVTVQWPRLPIWLNKLPDWIVGGIFGQGMATFQVLKRHTLAKIGETIKSRGDYSNVKHRTIFHDLLDSRTLPEKDKSPERFAQEAQLLLVAGTVTTATALASAIVYLLLDEKRLIVLMEELEGAMPDITKPASEAELEALPYLSAVIEETLRLVSGVSYRLTRSAPTETLQLGEWTIPRNTAVSMHAPLIHHSPKIYPEPWSFIPERWLPSPPPSHLPSRPPGIPAANPKYLMPFSRGTRNCIGQPLAYAELFMTLGNILRTFVRLERDGEGHVKGVKGMRLYQTGRRDTDMKGDFGFPAPERGRGDMRVILE</sequence>
<dbReference type="GO" id="GO:0020037">
    <property type="term" value="F:heme binding"/>
    <property type="evidence" value="ECO:0007669"/>
    <property type="project" value="InterPro"/>
</dbReference>
<dbReference type="InterPro" id="IPR002403">
    <property type="entry name" value="Cyt_P450_E_grp-IV"/>
</dbReference>
<dbReference type="PANTHER" id="PTHR24305">
    <property type="entry name" value="CYTOCHROME P450"/>
    <property type="match status" value="1"/>
</dbReference>
<keyword evidence="7 8" id="KW-0349">Heme</keyword>
<dbReference type="InterPro" id="IPR017972">
    <property type="entry name" value="Cyt_P450_CS"/>
</dbReference>
<dbReference type="Gene3D" id="1.10.630.10">
    <property type="entry name" value="Cytochrome P450"/>
    <property type="match status" value="1"/>
</dbReference>
<dbReference type="Proteomes" id="UP000235672">
    <property type="component" value="Unassembled WGS sequence"/>
</dbReference>
<reference evidence="10 11" key="1">
    <citation type="submission" date="2016-05" db="EMBL/GenBank/DDBJ databases">
        <title>A degradative enzymes factory behind the ericoid mycorrhizal symbiosis.</title>
        <authorList>
            <consortium name="DOE Joint Genome Institute"/>
            <person name="Martino E."/>
            <person name="Morin E."/>
            <person name="Grelet G."/>
            <person name="Kuo A."/>
            <person name="Kohler A."/>
            <person name="Daghino S."/>
            <person name="Barry K."/>
            <person name="Choi C."/>
            <person name="Cichocki N."/>
            <person name="Clum A."/>
            <person name="Copeland A."/>
            <person name="Hainaut M."/>
            <person name="Haridas S."/>
            <person name="Labutti K."/>
            <person name="Lindquist E."/>
            <person name="Lipzen A."/>
            <person name="Khouja H.-R."/>
            <person name="Murat C."/>
            <person name="Ohm R."/>
            <person name="Olson A."/>
            <person name="Spatafora J."/>
            <person name="Veneault-Fourrey C."/>
            <person name="Henrissat B."/>
            <person name="Grigoriev I."/>
            <person name="Martin F."/>
            <person name="Perotto S."/>
        </authorList>
    </citation>
    <scope>NUCLEOTIDE SEQUENCE [LARGE SCALE GENOMIC DNA]</scope>
    <source>
        <strain evidence="10 11">UAMH 7357</strain>
    </source>
</reference>
<dbReference type="PANTHER" id="PTHR24305:SF157">
    <property type="entry name" value="N-ACETYLTRYPTOPHAN 6-HYDROXYLASE IVOC-RELATED"/>
    <property type="match status" value="1"/>
</dbReference>
<evidence type="ECO:0000256" key="3">
    <source>
        <dbReference type="ARBA" id="ARBA00022723"/>
    </source>
</evidence>
<evidence type="ECO:0000313" key="10">
    <source>
        <dbReference type="EMBL" id="PMD25992.1"/>
    </source>
</evidence>
<keyword evidence="11" id="KW-1185">Reference proteome</keyword>
<keyword evidence="9" id="KW-1133">Transmembrane helix</keyword>